<accession>A0A2M9ZCP9</accession>
<proteinExistence type="predicted"/>
<gene>
    <name evidence="1" type="ORF">ACE5IX_06610</name>
    <name evidence="2" type="ORF">CH371_07905</name>
</gene>
<reference evidence="2 3" key="1">
    <citation type="submission" date="2017-07" db="EMBL/GenBank/DDBJ databases">
        <title>Leptospira spp. isolated from tropical soils.</title>
        <authorList>
            <person name="Thibeaux R."/>
            <person name="Iraola G."/>
            <person name="Ferres I."/>
            <person name="Bierque E."/>
            <person name="Girault D."/>
            <person name="Soupe-Gilbert M.-E."/>
            <person name="Picardeau M."/>
            <person name="Goarant C."/>
        </authorList>
    </citation>
    <scope>NUCLEOTIDE SEQUENCE [LARGE SCALE GENOMIC DNA]</scope>
    <source>
        <strain evidence="2 3">FH2-C-A2</strain>
    </source>
</reference>
<evidence type="ECO:0000313" key="2">
    <source>
        <dbReference type="EMBL" id="PJZ66203.1"/>
    </source>
</evidence>
<comment type="caution">
    <text evidence="2">The sequence shown here is derived from an EMBL/GenBank/DDBJ whole genome shotgun (WGS) entry which is preliminary data.</text>
</comment>
<name>A0A2M9ZCP9_9LEPT</name>
<keyword evidence="4" id="KW-1185">Reference proteome</keyword>
<evidence type="ECO:0000313" key="4">
    <source>
        <dbReference type="Proteomes" id="UP001580391"/>
    </source>
</evidence>
<dbReference type="Proteomes" id="UP000231912">
    <property type="component" value="Unassembled WGS sequence"/>
</dbReference>
<protein>
    <submittedName>
        <fullName evidence="2">Uncharacterized protein</fullName>
    </submittedName>
</protein>
<dbReference type="Proteomes" id="UP001580391">
    <property type="component" value="Unassembled WGS sequence"/>
</dbReference>
<reference evidence="1 4" key="2">
    <citation type="submission" date="2024-09" db="EMBL/GenBank/DDBJ databases">
        <title>Taxonomic and Genotyping Characterization of Leptospira Strains isolated from Multiple Sources in Colombia highlights the importance of intermediate species.</title>
        <authorList>
            <person name="Torres Higuera L."/>
            <person name="Rojas Tapias D."/>
            <person name="Jimenez Velasquez S."/>
            <person name="Renjifo Ibanez C."/>
        </authorList>
    </citation>
    <scope>NUCLEOTIDE SEQUENCE [LARGE SCALE GENOMIC DNA]</scope>
    <source>
        <strain evidence="1 4">Lep080</strain>
    </source>
</reference>
<dbReference type="AlphaFoldDB" id="A0A2M9ZCP9"/>
<evidence type="ECO:0000313" key="1">
    <source>
        <dbReference type="EMBL" id="MFB5736169.1"/>
    </source>
</evidence>
<evidence type="ECO:0000313" key="3">
    <source>
        <dbReference type="Proteomes" id="UP000231912"/>
    </source>
</evidence>
<dbReference type="RefSeq" id="WP_016543687.1">
    <property type="nucleotide sequence ID" value="NZ_JBHILI010000002.1"/>
</dbReference>
<dbReference type="EMBL" id="NPDT01000002">
    <property type="protein sequence ID" value="PJZ66203.1"/>
    <property type="molecule type" value="Genomic_DNA"/>
</dbReference>
<sequence length="72" mass="8472">MNVSDSILQDIYHACQKQEFVTMRDLEFRTSFGERKLRPYLEDLKEAGMVLEHPEGFQIAPKGDIYYKSNWG</sequence>
<dbReference type="EMBL" id="JBHILJ010000002">
    <property type="protein sequence ID" value="MFB5736169.1"/>
    <property type="molecule type" value="Genomic_DNA"/>
</dbReference>
<organism evidence="2 3">
    <name type="scientific">Leptospira wolffii</name>
    <dbReference type="NCBI Taxonomy" id="409998"/>
    <lineage>
        <taxon>Bacteria</taxon>
        <taxon>Pseudomonadati</taxon>
        <taxon>Spirochaetota</taxon>
        <taxon>Spirochaetia</taxon>
        <taxon>Leptospirales</taxon>
        <taxon>Leptospiraceae</taxon>
        <taxon>Leptospira</taxon>
    </lineage>
</organism>